<feature type="transmembrane region" description="Helical" evidence="1">
    <location>
        <begin position="6"/>
        <end position="22"/>
    </location>
</feature>
<keyword evidence="5" id="KW-1185">Reference proteome</keyword>
<feature type="domain" description="Peptidase M56" evidence="3">
    <location>
        <begin position="158"/>
        <end position="258"/>
    </location>
</feature>
<reference evidence="4 5" key="1">
    <citation type="submission" date="2023-09" db="EMBL/GenBank/DDBJ databases">
        <title>Thalassobella suaedae gen. nov., sp. nov., a marine bacterium of the family Flavobacteriaceae isolated from a halophyte Suaeda japonica.</title>
        <authorList>
            <person name="Lee S.Y."/>
            <person name="Hwang C.Y."/>
        </authorList>
    </citation>
    <scope>NUCLEOTIDE SEQUENCE [LARGE SCALE GENOMIC DNA]</scope>
    <source>
        <strain evidence="4 5">HL-DH10</strain>
    </source>
</reference>
<keyword evidence="1" id="KW-0472">Membrane</keyword>
<dbReference type="PANTHER" id="PTHR33446:SF2">
    <property type="entry name" value="PROTEIN TONB"/>
    <property type="match status" value="1"/>
</dbReference>
<gene>
    <name evidence="4" type="ORF">RHP49_04990</name>
</gene>
<accession>A0ABY9Y6X1</accession>
<dbReference type="CDD" id="cd07341">
    <property type="entry name" value="M56_BlaR1_MecR1_like"/>
    <property type="match status" value="1"/>
</dbReference>
<proteinExistence type="predicted"/>
<dbReference type="Proteomes" id="UP001303407">
    <property type="component" value="Chromosome"/>
</dbReference>
<dbReference type="InterPro" id="IPR037682">
    <property type="entry name" value="TonB_C"/>
</dbReference>
<dbReference type="RefSeq" id="WP_415863583.1">
    <property type="nucleotide sequence ID" value="NZ_CP134536.1"/>
</dbReference>
<dbReference type="SUPFAM" id="SSF74653">
    <property type="entry name" value="TolA/TonB C-terminal domain"/>
    <property type="match status" value="3"/>
</dbReference>
<feature type="transmembrane region" description="Helical" evidence="1">
    <location>
        <begin position="93"/>
        <end position="113"/>
    </location>
</feature>
<dbReference type="EMBL" id="CP134536">
    <property type="protein sequence ID" value="WNH13610.1"/>
    <property type="molecule type" value="Genomic_DNA"/>
</dbReference>
<dbReference type="InterPro" id="IPR008756">
    <property type="entry name" value="Peptidase_M56"/>
</dbReference>
<evidence type="ECO:0000259" key="2">
    <source>
        <dbReference type="Pfam" id="PF03544"/>
    </source>
</evidence>
<evidence type="ECO:0000313" key="5">
    <source>
        <dbReference type="Proteomes" id="UP001303407"/>
    </source>
</evidence>
<dbReference type="Pfam" id="PF03544">
    <property type="entry name" value="TonB_C"/>
    <property type="match status" value="3"/>
</dbReference>
<dbReference type="Gene3D" id="3.30.1150.10">
    <property type="match status" value="3"/>
</dbReference>
<name>A0ABY9Y6X1_9FLAO</name>
<evidence type="ECO:0000313" key="4">
    <source>
        <dbReference type="EMBL" id="WNH13610.1"/>
    </source>
</evidence>
<feature type="transmembrane region" description="Helical" evidence="1">
    <location>
        <begin position="268"/>
        <end position="286"/>
    </location>
</feature>
<feature type="domain" description="TonB C-terminal" evidence="2">
    <location>
        <begin position="398"/>
        <end position="458"/>
    </location>
</feature>
<keyword evidence="1" id="KW-1133">Transmembrane helix</keyword>
<feature type="domain" description="TonB C-terminal" evidence="2">
    <location>
        <begin position="514"/>
        <end position="585"/>
    </location>
</feature>
<protein>
    <submittedName>
        <fullName evidence="4">M56 family metallopeptidase</fullName>
    </submittedName>
</protein>
<sequence>MLHYIVQTVAFQLFFLLIYDVFLKKETFFNWNRMYLIVTSLLSIAIPFIKINRFKDVLPQEYIISLPEVVIGQSASNTNNTVLLETVVIDNSVSYWVIAFYIGIAIALSVFLYKLIRILVLIFKNPKTYQKDLTLVKLINSNAAFSFFRYVFLGDFIKSEEREAILKHETVHVKHLHSLDLLFFEILRILFWFNPLVYMYQNRINTLHEFIADAEAVKHQDKSQYYQNLLAQVFETKNISFINTFFKQSLIKKRIVMLTKSKSKQIHLFKYGLLIPLVFGMLVYTSCASYKNKVEKKELPLVEQINQLKNAIEAKEEITLEEEKQAMIGLSKTLDKTKYANLEDVPFSEIDQAPVFPGCEDLNTIDQKRCLSENINKYVNRNFNTNLATELGLVGRQRINVIFKIDKEGNVVNIRTRAPHPALEEEALRVLKIMPKMIPGRQGGRKVNVLYSLPIIFQVADEYTENIDVPFSVIEQVPVFPGCEDLTSNEERRDCMSEKISKLVQEKFNTNIADSLGLTGRQRINVIFKINEKGGITTDEIRARAPHIDLEEEAIRVISTLPKMIPGKQKGKIVNVPYSLPIIFQVQDDVKNKELETIPLNEVLIDENIDIPFTVVEKAPIFPGCENMSNSEQRKCTSNEVSKHFNKYFNTKIAKDNGLTGRQRINVIFKIDKEGNVIDVRSRAPHPSLEEEAIRVIKTLPKMIPGEQKGKKVNVPYSLPIIFQVAD</sequence>
<dbReference type="Pfam" id="PF05569">
    <property type="entry name" value="Peptidase_M56"/>
    <property type="match status" value="1"/>
</dbReference>
<dbReference type="PANTHER" id="PTHR33446">
    <property type="entry name" value="PROTEIN TONB-RELATED"/>
    <property type="match status" value="1"/>
</dbReference>
<feature type="transmembrane region" description="Helical" evidence="1">
    <location>
        <begin position="34"/>
        <end position="51"/>
    </location>
</feature>
<evidence type="ECO:0000256" key="1">
    <source>
        <dbReference type="SAM" id="Phobius"/>
    </source>
</evidence>
<organism evidence="4 5">
    <name type="scientific">Thalassobellus suaedae</name>
    <dbReference type="NCBI Taxonomy" id="3074124"/>
    <lineage>
        <taxon>Bacteria</taxon>
        <taxon>Pseudomonadati</taxon>
        <taxon>Bacteroidota</taxon>
        <taxon>Flavobacteriia</taxon>
        <taxon>Flavobacteriales</taxon>
        <taxon>Flavobacteriaceae</taxon>
        <taxon>Thalassobellus</taxon>
    </lineage>
</organism>
<feature type="domain" description="TonB C-terminal" evidence="2">
    <location>
        <begin position="653"/>
        <end position="724"/>
    </location>
</feature>
<keyword evidence="1" id="KW-0812">Transmembrane</keyword>
<dbReference type="InterPro" id="IPR051045">
    <property type="entry name" value="TonB-dependent_transducer"/>
</dbReference>
<evidence type="ECO:0000259" key="3">
    <source>
        <dbReference type="Pfam" id="PF05569"/>
    </source>
</evidence>